<dbReference type="SUPFAM" id="SSF55785">
    <property type="entry name" value="PYP-like sensor domain (PAS domain)"/>
    <property type="match status" value="2"/>
</dbReference>
<dbReference type="Gene3D" id="3.40.50.2300">
    <property type="match status" value="1"/>
</dbReference>
<dbReference type="InterPro" id="IPR004358">
    <property type="entry name" value="Sig_transdc_His_kin-like_C"/>
</dbReference>
<dbReference type="EMBL" id="LJXT01000062">
    <property type="protein sequence ID" value="KPQ14589.1"/>
    <property type="molecule type" value="Genomic_DNA"/>
</dbReference>
<dbReference type="InterPro" id="IPR000014">
    <property type="entry name" value="PAS"/>
</dbReference>
<dbReference type="STRING" id="1305737.GCA_000526355_00723"/>
<dbReference type="CDD" id="cd00130">
    <property type="entry name" value="PAS"/>
    <property type="match status" value="1"/>
</dbReference>
<evidence type="ECO:0000259" key="5">
    <source>
        <dbReference type="PROSITE" id="PS50109"/>
    </source>
</evidence>
<dbReference type="Pfam" id="PF02518">
    <property type="entry name" value="HATPase_c"/>
    <property type="match status" value="1"/>
</dbReference>
<reference evidence="8 9" key="1">
    <citation type="submission" date="2015-09" db="EMBL/GenBank/DDBJ databases">
        <title>Identification and resolution of microdiversity through metagenomic sequencing of parallel consortia.</title>
        <authorList>
            <person name="Nelson W.C."/>
            <person name="Romine M.F."/>
            <person name="Lindemann S.R."/>
        </authorList>
    </citation>
    <scope>NUCLEOTIDE SEQUENCE [LARGE SCALE GENOMIC DNA]</scope>
    <source>
        <strain evidence="8">HL-49</strain>
    </source>
</reference>
<dbReference type="PANTHER" id="PTHR45339:SF5">
    <property type="entry name" value="HISTIDINE KINASE"/>
    <property type="match status" value="1"/>
</dbReference>
<evidence type="ECO:0000259" key="6">
    <source>
        <dbReference type="PROSITE" id="PS50110"/>
    </source>
</evidence>
<dbReference type="InterPro" id="IPR036890">
    <property type="entry name" value="HATPase_C_sf"/>
</dbReference>
<dbReference type="Proteomes" id="UP000050421">
    <property type="component" value="Unassembled WGS sequence"/>
</dbReference>
<dbReference type="Pfam" id="PF08447">
    <property type="entry name" value="PAS_3"/>
    <property type="match status" value="1"/>
</dbReference>
<dbReference type="InterPro" id="IPR003661">
    <property type="entry name" value="HisK_dim/P_dom"/>
</dbReference>
<name>A0A0P7XFN0_9BACT</name>
<dbReference type="EC" id="2.7.13.3" evidence="2"/>
<dbReference type="OrthoDB" id="9811889at2"/>
<dbReference type="Pfam" id="PF00072">
    <property type="entry name" value="Response_reg"/>
    <property type="match status" value="1"/>
</dbReference>
<dbReference type="Gene3D" id="3.30.565.10">
    <property type="entry name" value="Histidine kinase-like ATPase, C-terminal domain"/>
    <property type="match status" value="1"/>
</dbReference>
<dbReference type="CDD" id="cd00082">
    <property type="entry name" value="HisKA"/>
    <property type="match status" value="1"/>
</dbReference>
<dbReference type="SUPFAM" id="SSF52172">
    <property type="entry name" value="CheY-like"/>
    <property type="match status" value="1"/>
</dbReference>
<keyword evidence="8" id="KW-0418">Kinase</keyword>
<comment type="catalytic activity">
    <reaction evidence="1">
        <text>ATP + protein L-histidine = ADP + protein N-phospho-L-histidine.</text>
        <dbReference type="EC" id="2.7.13.3"/>
    </reaction>
</comment>
<keyword evidence="3 4" id="KW-0597">Phosphoprotein</keyword>
<dbReference type="eggNOG" id="COG0784">
    <property type="taxonomic scope" value="Bacteria"/>
</dbReference>
<dbReference type="SUPFAM" id="SSF47384">
    <property type="entry name" value="Homodimeric domain of signal transducing histidine kinase"/>
    <property type="match status" value="1"/>
</dbReference>
<dbReference type="InterPro" id="IPR013655">
    <property type="entry name" value="PAS_fold_3"/>
</dbReference>
<feature type="modified residue" description="4-aspartylphosphate" evidence="4">
    <location>
        <position position="899"/>
    </location>
</feature>
<feature type="domain" description="Response regulatory" evidence="6">
    <location>
        <begin position="850"/>
        <end position="963"/>
    </location>
</feature>
<evidence type="ECO:0000313" key="8">
    <source>
        <dbReference type="EMBL" id="KPQ14589.1"/>
    </source>
</evidence>
<dbReference type="CDD" id="cd16922">
    <property type="entry name" value="HATPase_EvgS-ArcB-TorS-like"/>
    <property type="match status" value="1"/>
</dbReference>
<evidence type="ECO:0000259" key="7">
    <source>
        <dbReference type="PROSITE" id="PS50112"/>
    </source>
</evidence>
<proteinExistence type="predicted"/>
<dbReference type="AlphaFoldDB" id="A0A0P7XFN0"/>
<dbReference type="FunFam" id="3.30.565.10:FF:000010">
    <property type="entry name" value="Sensor histidine kinase RcsC"/>
    <property type="match status" value="1"/>
</dbReference>
<dbReference type="SUPFAM" id="SSF55874">
    <property type="entry name" value="ATPase domain of HSP90 chaperone/DNA topoisomerase II/histidine kinase"/>
    <property type="match status" value="1"/>
</dbReference>
<dbReference type="PANTHER" id="PTHR45339">
    <property type="entry name" value="HYBRID SIGNAL TRANSDUCTION HISTIDINE KINASE J"/>
    <property type="match status" value="1"/>
</dbReference>
<evidence type="ECO:0000313" key="9">
    <source>
        <dbReference type="Proteomes" id="UP000050421"/>
    </source>
</evidence>
<protein>
    <recommendedName>
        <fullName evidence="2">histidine kinase</fullName>
        <ecNumber evidence="2">2.7.13.3</ecNumber>
    </recommendedName>
</protein>
<dbReference type="CDD" id="cd17546">
    <property type="entry name" value="REC_hyHK_CKI1_RcsC-like"/>
    <property type="match status" value="1"/>
</dbReference>
<dbReference type="Pfam" id="PF00512">
    <property type="entry name" value="HisKA"/>
    <property type="match status" value="1"/>
</dbReference>
<dbReference type="PRINTS" id="PR00344">
    <property type="entry name" value="BCTRLSENSOR"/>
</dbReference>
<feature type="domain" description="PAS" evidence="7">
    <location>
        <begin position="130"/>
        <end position="167"/>
    </location>
</feature>
<dbReference type="PROSITE" id="PS50112">
    <property type="entry name" value="PAS"/>
    <property type="match status" value="1"/>
</dbReference>
<dbReference type="SMART" id="SM00387">
    <property type="entry name" value="HATPase_c"/>
    <property type="match status" value="1"/>
</dbReference>
<keyword evidence="8" id="KW-0808">Transferase</keyword>
<gene>
    <name evidence="8" type="ORF">HLUCCX10_10420</name>
</gene>
<dbReference type="SMART" id="SM00448">
    <property type="entry name" value="REC"/>
    <property type="match status" value="1"/>
</dbReference>
<dbReference type="InterPro" id="IPR005467">
    <property type="entry name" value="His_kinase_dom"/>
</dbReference>
<feature type="domain" description="Histidine kinase" evidence="5">
    <location>
        <begin position="607"/>
        <end position="828"/>
    </location>
</feature>
<dbReference type="Gene3D" id="3.30.450.20">
    <property type="entry name" value="PAS domain"/>
    <property type="match status" value="2"/>
</dbReference>
<accession>A0A0P7XFN0</accession>
<dbReference type="PROSITE" id="PS50109">
    <property type="entry name" value="HIS_KIN"/>
    <property type="match status" value="1"/>
</dbReference>
<dbReference type="SMART" id="SM00091">
    <property type="entry name" value="PAS"/>
    <property type="match status" value="3"/>
</dbReference>
<organism evidence="8 9">
    <name type="scientific">Algoriphagus marincola HL-49</name>
    <dbReference type="NCBI Taxonomy" id="1305737"/>
    <lineage>
        <taxon>Bacteria</taxon>
        <taxon>Pseudomonadati</taxon>
        <taxon>Bacteroidota</taxon>
        <taxon>Cytophagia</taxon>
        <taxon>Cytophagales</taxon>
        <taxon>Cyclobacteriaceae</taxon>
        <taxon>Algoriphagus</taxon>
    </lineage>
</organism>
<dbReference type="eggNOG" id="COG2205">
    <property type="taxonomic scope" value="Bacteria"/>
</dbReference>
<dbReference type="InterPro" id="IPR035965">
    <property type="entry name" value="PAS-like_dom_sf"/>
</dbReference>
<dbReference type="InterPro" id="IPR036097">
    <property type="entry name" value="HisK_dim/P_sf"/>
</dbReference>
<dbReference type="InterPro" id="IPR003594">
    <property type="entry name" value="HATPase_dom"/>
</dbReference>
<dbReference type="PATRIC" id="fig|1305737.6.peg.2704"/>
<comment type="caution">
    <text evidence="8">The sequence shown here is derived from an EMBL/GenBank/DDBJ whole genome shotgun (WGS) entry which is preliminary data.</text>
</comment>
<evidence type="ECO:0000256" key="2">
    <source>
        <dbReference type="ARBA" id="ARBA00012438"/>
    </source>
</evidence>
<evidence type="ECO:0000256" key="4">
    <source>
        <dbReference type="PROSITE-ProRule" id="PRU00169"/>
    </source>
</evidence>
<dbReference type="InterPro" id="IPR011006">
    <property type="entry name" value="CheY-like_superfamily"/>
</dbReference>
<dbReference type="InterPro" id="IPR001789">
    <property type="entry name" value="Sig_transdc_resp-reg_receiver"/>
</dbReference>
<evidence type="ECO:0000256" key="1">
    <source>
        <dbReference type="ARBA" id="ARBA00000085"/>
    </source>
</evidence>
<dbReference type="GO" id="GO:0000155">
    <property type="term" value="F:phosphorelay sensor kinase activity"/>
    <property type="evidence" value="ECO:0007669"/>
    <property type="project" value="InterPro"/>
</dbReference>
<dbReference type="Gene3D" id="1.10.287.130">
    <property type="match status" value="1"/>
</dbReference>
<sequence length="970" mass="109835">MKEKGINSTFKKLIFESSEMVFLADDTYPYSIFYSNESFEESIGSSLNEKSLIGLGLDISNYIFKEELQLVHDGREFSFRLELPQDAGTNYFLFYKGKELKAKGLPSGPEIQQFFKRQLDLLAVGKHEYLTYLNPAVLPVLGYHAEELLQGDLCHLIHPDDLTRVRKIWKKGKAQQMETFFHAKIKGEDGRFRYLEFSVQFSENNFNLIARDVSESLAEKEAIKKELELQQKAAIHGPAVAFHFDATEHKIDWDKKSLSKFGISSKKDRKSLLEKIKSISEESINIDQVEKKFAWGQRFFSLLMNKEEGADGKDLWVGALIDETSQKLLEDEKDLFKSFLELSAEPILVVKGDGEFYFQNQIFSNLLHTEDLEIKNLDDLCQIFEESGLLQSWFASHQDGNEIKPWLGEASFPNGKSVVLELSCKLHQTAKDSYRIYSFKDVTEKSSLEKTLEESSNFLINLTEQVPGGLYQLVLDQNGKMNFSFLSKGISSVLGISESEIEEFNDITSALTKVHTNDIPNLVMSTVASARKLEPWQCQFRVRDEKEPSGFRWVMGAARPQVLENGDMVWYGYLTDISNQKEFESKLDDARQTAEKASQIKSDFLSMISHELRTPLNAISGSVYSLKQENPTDSQLNTLQTISFAVDNLIIMINDLLDFQKIEAGKLSIENAPFHLSETISQVLKGLAFHARDSKNQLNLDIDPNLNVIVKSDKTRLSQILNNLITNALKFTHEGQVDVRAKFLGQKGDRIKIHFEVQDTGVGIAKEHQERIFNDFDQVKPSFNSKYGGTGLGLSITRRLLKLMGSNISLESEVGKGSLFYFDMEFELDQDQTPKGVILNGFNRDFSTLHLLMAEDNDVNALVLGKIIKKWGYTYDRVPNGSLAVDAVQSKNYDCILMDIQMPVMDGFEATERIKAIKDFPIIALTAAAKLEIMERIESSGFDGFVAKPIDAAELLKAIKEVVSAKSHQF</sequence>
<evidence type="ECO:0000256" key="3">
    <source>
        <dbReference type="ARBA" id="ARBA00022553"/>
    </source>
</evidence>
<dbReference type="NCBIfam" id="TIGR00229">
    <property type="entry name" value="sensory_box"/>
    <property type="match status" value="1"/>
</dbReference>
<dbReference type="PROSITE" id="PS50110">
    <property type="entry name" value="RESPONSE_REGULATORY"/>
    <property type="match status" value="1"/>
</dbReference>
<dbReference type="SMART" id="SM00388">
    <property type="entry name" value="HisKA"/>
    <property type="match status" value="1"/>
</dbReference>